<dbReference type="InterPro" id="IPR043502">
    <property type="entry name" value="DNA/RNA_pol_sf"/>
</dbReference>
<name>A0ABC9YGT1_GRUJA</name>
<protein>
    <submittedName>
        <fullName evidence="2">Mitochondrial enolase superfamily member 1</fullName>
    </submittedName>
</protein>
<dbReference type="PANTHER" id="PTHR33395">
    <property type="entry name" value="TRANSCRIPTASE, PUTATIVE-RELATED-RELATED"/>
    <property type="match status" value="1"/>
</dbReference>
<keyword evidence="3" id="KW-1185">Reference proteome</keyword>
<proteinExistence type="predicted"/>
<dbReference type="SUPFAM" id="SSF56672">
    <property type="entry name" value="DNA/RNA polymerases"/>
    <property type="match status" value="1"/>
</dbReference>
<comment type="caution">
    <text evidence="2">The sequence shown here is derived from an EMBL/GenBank/DDBJ whole genome shotgun (WGS) entry which is preliminary data.</text>
</comment>
<feature type="domain" description="Reverse transcriptase" evidence="1">
    <location>
        <begin position="284"/>
        <end position="389"/>
    </location>
</feature>
<dbReference type="Proteomes" id="UP001623348">
    <property type="component" value="Unassembled WGS sequence"/>
</dbReference>
<dbReference type="AlphaFoldDB" id="A0ABC9YGT1"/>
<evidence type="ECO:0000313" key="2">
    <source>
        <dbReference type="EMBL" id="GAB0209288.1"/>
    </source>
</evidence>
<dbReference type="EMBL" id="BAAFJT010000303">
    <property type="protein sequence ID" value="GAB0209288.1"/>
    <property type="molecule type" value="Genomic_DNA"/>
</dbReference>
<evidence type="ECO:0000259" key="1">
    <source>
        <dbReference type="Pfam" id="PF00078"/>
    </source>
</evidence>
<accession>A0ABC9YGT1</accession>
<sequence>MVEFRILRGRSRAISRITTLDFRRANFGLFKDLLGRIPWVRALEGKGGAQESWSTFKHHFLQGQDQCILKNRKTSKGGRRPAWISKELLEKLKGKKEVYRMWKKGMATWEEYRDVVRVCRDEKRKAKAHLELKLAGDVKDNKKGFFKYISSKRKTRENVGPLLNEVGALVMEDTEKAELLNAFFASVFTAKASPQETQSLEVGEKVWRKEDLPLLKEDQFREHLSKLDIHKSMAPMGCTHKCSGSWQMLLLGCSPSSLKGHGEQERCLKDWRKANVTPIFKKGRKEGPGNYRPVSLISIPGKVMEQLILGVINKHVEEKKVIRSGQHGFTKGKSCLTNLIAFYDGMTGWVDEGRAVDVVYLDFIKAFDTISHNILISKLRKCGLDEWTVRWCPGSGKDRVNFTKSQDR</sequence>
<evidence type="ECO:0000313" key="3">
    <source>
        <dbReference type="Proteomes" id="UP001623348"/>
    </source>
</evidence>
<dbReference type="PANTHER" id="PTHR33395:SF22">
    <property type="entry name" value="REVERSE TRANSCRIPTASE DOMAIN-CONTAINING PROTEIN"/>
    <property type="match status" value="1"/>
</dbReference>
<dbReference type="InterPro" id="IPR000477">
    <property type="entry name" value="RT_dom"/>
</dbReference>
<reference evidence="2 3" key="1">
    <citation type="submission" date="2024-06" db="EMBL/GenBank/DDBJ databases">
        <title>The draft genome of Grus japonensis, version 3.</title>
        <authorList>
            <person name="Nabeshima K."/>
            <person name="Suzuki S."/>
            <person name="Onuma M."/>
        </authorList>
    </citation>
    <scope>NUCLEOTIDE SEQUENCE [LARGE SCALE GENOMIC DNA]</scope>
    <source>
        <strain evidence="2 3">451A</strain>
    </source>
</reference>
<gene>
    <name evidence="2" type="ORF">GRJ2_003394500</name>
</gene>
<dbReference type="Pfam" id="PF00078">
    <property type="entry name" value="RVT_1"/>
    <property type="match status" value="1"/>
</dbReference>
<organism evidence="2 3">
    <name type="scientific">Grus japonensis</name>
    <name type="common">Japanese crane</name>
    <name type="synonym">Red-crowned crane</name>
    <dbReference type="NCBI Taxonomy" id="30415"/>
    <lineage>
        <taxon>Eukaryota</taxon>
        <taxon>Metazoa</taxon>
        <taxon>Chordata</taxon>
        <taxon>Craniata</taxon>
        <taxon>Vertebrata</taxon>
        <taxon>Euteleostomi</taxon>
        <taxon>Archelosauria</taxon>
        <taxon>Archosauria</taxon>
        <taxon>Dinosauria</taxon>
        <taxon>Saurischia</taxon>
        <taxon>Theropoda</taxon>
        <taxon>Coelurosauria</taxon>
        <taxon>Aves</taxon>
        <taxon>Neognathae</taxon>
        <taxon>Neoaves</taxon>
        <taxon>Gruiformes</taxon>
        <taxon>Gruidae</taxon>
        <taxon>Grus</taxon>
    </lineage>
</organism>